<evidence type="ECO:0000256" key="1">
    <source>
        <dbReference type="ARBA" id="ARBA00023125"/>
    </source>
</evidence>
<dbReference type="Proteomes" id="UP000536179">
    <property type="component" value="Unassembled WGS sequence"/>
</dbReference>
<evidence type="ECO:0000313" key="4">
    <source>
        <dbReference type="Proteomes" id="UP000536179"/>
    </source>
</evidence>
<dbReference type="AlphaFoldDB" id="A0A7W5H4M2"/>
<dbReference type="Pfam" id="PF01381">
    <property type="entry name" value="HTH_3"/>
    <property type="match status" value="1"/>
</dbReference>
<evidence type="ECO:0000313" key="3">
    <source>
        <dbReference type="EMBL" id="MBB3205494.1"/>
    </source>
</evidence>
<dbReference type="InterPro" id="IPR050807">
    <property type="entry name" value="TransReg_Diox_bact_type"/>
</dbReference>
<dbReference type="InterPro" id="IPR001387">
    <property type="entry name" value="Cro/C1-type_HTH"/>
</dbReference>
<dbReference type="SMART" id="SM00530">
    <property type="entry name" value="HTH_XRE"/>
    <property type="match status" value="1"/>
</dbReference>
<protein>
    <submittedName>
        <fullName evidence="3">Transcriptional regulator with XRE-family HTH domain</fullName>
    </submittedName>
</protein>
<dbReference type="CDD" id="cd00093">
    <property type="entry name" value="HTH_XRE"/>
    <property type="match status" value="1"/>
</dbReference>
<reference evidence="3 4" key="1">
    <citation type="submission" date="2020-08" db="EMBL/GenBank/DDBJ databases">
        <title>Genomic Encyclopedia of Type Strains, Phase III (KMG-III): the genomes of soil and plant-associated and newly described type strains.</title>
        <authorList>
            <person name="Whitman W."/>
        </authorList>
    </citation>
    <scope>NUCLEOTIDE SEQUENCE [LARGE SCALE GENOMIC DNA]</scope>
    <source>
        <strain evidence="3 4">CECT 8075</strain>
    </source>
</reference>
<name>A0A7W5H4M2_9BACT</name>
<keyword evidence="4" id="KW-1185">Reference proteome</keyword>
<dbReference type="InterPro" id="IPR010982">
    <property type="entry name" value="Lambda_DNA-bd_dom_sf"/>
</dbReference>
<dbReference type="SUPFAM" id="SSF47413">
    <property type="entry name" value="lambda repressor-like DNA-binding domains"/>
    <property type="match status" value="1"/>
</dbReference>
<dbReference type="Gene3D" id="1.10.260.40">
    <property type="entry name" value="lambda repressor-like DNA-binding domains"/>
    <property type="match status" value="1"/>
</dbReference>
<comment type="caution">
    <text evidence="3">The sequence shown here is derived from an EMBL/GenBank/DDBJ whole genome shotgun (WGS) entry which is preliminary data.</text>
</comment>
<dbReference type="PANTHER" id="PTHR46797">
    <property type="entry name" value="HTH-TYPE TRANSCRIPTIONAL REGULATOR"/>
    <property type="match status" value="1"/>
</dbReference>
<dbReference type="PANTHER" id="PTHR46797:SF1">
    <property type="entry name" value="METHYLPHOSPHONATE SYNTHASE"/>
    <property type="match status" value="1"/>
</dbReference>
<evidence type="ECO:0000259" key="2">
    <source>
        <dbReference type="PROSITE" id="PS50943"/>
    </source>
</evidence>
<feature type="domain" description="HTH cro/C1-type" evidence="2">
    <location>
        <begin position="8"/>
        <end position="62"/>
    </location>
</feature>
<dbReference type="GO" id="GO:0005829">
    <property type="term" value="C:cytosol"/>
    <property type="evidence" value="ECO:0007669"/>
    <property type="project" value="TreeGrafter"/>
</dbReference>
<dbReference type="PROSITE" id="PS50943">
    <property type="entry name" value="HTH_CROC1"/>
    <property type="match status" value="1"/>
</dbReference>
<proteinExistence type="predicted"/>
<dbReference type="GO" id="GO:0003700">
    <property type="term" value="F:DNA-binding transcription factor activity"/>
    <property type="evidence" value="ECO:0007669"/>
    <property type="project" value="TreeGrafter"/>
</dbReference>
<dbReference type="GO" id="GO:0003677">
    <property type="term" value="F:DNA binding"/>
    <property type="evidence" value="ECO:0007669"/>
    <property type="project" value="UniProtKB-KW"/>
</dbReference>
<organism evidence="3 4">
    <name type="scientific">Aporhodopirellula rubra</name>
    <dbReference type="NCBI Taxonomy" id="980271"/>
    <lineage>
        <taxon>Bacteria</taxon>
        <taxon>Pseudomonadati</taxon>
        <taxon>Planctomycetota</taxon>
        <taxon>Planctomycetia</taxon>
        <taxon>Pirellulales</taxon>
        <taxon>Pirellulaceae</taxon>
        <taxon>Aporhodopirellula</taxon>
    </lineage>
</organism>
<accession>A0A7W5H4M2</accession>
<sequence length="112" mass="12364">MKSLGSTIRLLRDANRLTAVELADKLGVNKSYVSLLESDSRSPSVDVVRRLGEVLGVPPSFLFDISSGETESHGELSSVFADFEKLEKRLTNVIERKQAGKETSRTGRKKAR</sequence>
<dbReference type="EMBL" id="JACHXU010000003">
    <property type="protein sequence ID" value="MBB3205494.1"/>
    <property type="molecule type" value="Genomic_DNA"/>
</dbReference>
<dbReference type="RefSeq" id="WP_184303110.1">
    <property type="nucleotide sequence ID" value="NZ_JACHXU010000003.1"/>
</dbReference>
<gene>
    <name evidence="3" type="ORF">FHS27_001294</name>
</gene>
<keyword evidence="1" id="KW-0238">DNA-binding</keyword>